<comment type="caution">
    <text evidence="5">The sequence shown here is derived from an EMBL/GenBank/DDBJ whole genome shotgun (WGS) entry which is preliminary data.</text>
</comment>
<dbReference type="PANTHER" id="PTHR43736:SF1">
    <property type="entry name" value="DIHYDRONEOPTERIN TRIPHOSPHATE DIPHOSPHATASE"/>
    <property type="match status" value="1"/>
</dbReference>
<dbReference type="Pfam" id="PF00293">
    <property type="entry name" value="NUDIX"/>
    <property type="match status" value="2"/>
</dbReference>
<dbReference type="PROSITE" id="PS00893">
    <property type="entry name" value="NUDIX_BOX"/>
    <property type="match status" value="1"/>
</dbReference>
<dbReference type="InterPro" id="IPR000086">
    <property type="entry name" value="NUDIX_hydrolase_dom"/>
</dbReference>
<feature type="domain" description="Nudix hydrolase" evidence="4">
    <location>
        <begin position="142"/>
        <end position="278"/>
    </location>
</feature>
<evidence type="ECO:0000256" key="2">
    <source>
        <dbReference type="ARBA" id="ARBA00022801"/>
    </source>
</evidence>
<dbReference type="EMBL" id="BAAATR010000020">
    <property type="protein sequence ID" value="GAA2255597.1"/>
    <property type="molecule type" value="Genomic_DNA"/>
</dbReference>
<accession>A0ABP5RDS9</accession>
<name>A0ABP5RDS9_9ACTN</name>
<keyword evidence="2 3" id="KW-0378">Hydrolase</keyword>
<reference evidence="6" key="1">
    <citation type="journal article" date="2019" name="Int. J. Syst. Evol. Microbiol.">
        <title>The Global Catalogue of Microorganisms (GCM) 10K type strain sequencing project: providing services to taxonomists for standard genome sequencing and annotation.</title>
        <authorList>
            <consortium name="The Broad Institute Genomics Platform"/>
            <consortium name="The Broad Institute Genome Sequencing Center for Infectious Disease"/>
            <person name="Wu L."/>
            <person name="Ma J."/>
        </authorList>
    </citation>
    <scope>NUCLEOTIDE SEQUENCE [LARGE SCALE GENOMIC DNA]</scope>
    <source>
        <strain evidence="6">JCM 7356</strain>
    </source>
</reference>
<dbReference type="CDD" id="cd02883">
    <property type="entry name" value="NUDIX_Hydrolase"/>
    <property type="match status" value="1"/>
</dbReference>
<proteinExistence type="inferred from homology"/>
<organism evidence="5 6">
    <name type="scientific">Kitasatospora cystarginea</name>
    <dbReference type="NCBI Taxonomy" id="58350"/>
    <lineage>
        <taxon>Bacteria</taxon>
        <taxon>Bacillati</taxon>
        <taxon>Actinomycetota</taxon>
        <taxon>Actinomycetes</taxon>
        <taxon>Kitasatosporales</taxon>
        <taxon>Streptomycetaceae</taxon>
        <taxon>Kitasatospora</taxon>
    </lineage>
</organism>
<protein>
    <recommendedName>
        <fullName evidence="4">Nudix hydrolase domain-containing protein</fullName>
    </recommendedName>
</protein>
<evidence type="ECO:0000256" key="3">
    <source>
        <dbReference type="RuleBase" id="RU003476"/>
    </source>
</evidence>
<dbReference type="Gene3D" id="3.90.79.10">
    <property type="entry name" value="Nucleoside Triphosphate Pyrophosphohydrolase"/>
    <property type="match status" value="2"/>
</dbReference>
<evidence type="ECO:0000313" key="6">
    <source>
        <dbReference type="Proteomes" id="UP001500305"/>
    </source>
</evidence>
<keyword evidence="6" id="KW-1185">Reference proteome</keyword>
<dbReference type="InterPro" id="IPR020476">
    <property type="entry name" value="Nudix_hydrolase"/>
</dbReference>
<sequence>MLLVNRRGELLLVRRAATTLLGGLWELPGGAIEDGESVLDAARRELGEETGITGARVTAYLGHSDYDNSRGLRVREFAFAATLDHEQDVVLSAEHDAHQWVLPADLPDRLAGHERDLIARHAAQPKPFAGYQPLPAYLTGIPAAPLWAGLFFTTTAGEAVLLRSTNRLKGLQYPGGDAEFTDPTPLHTAVRETWEETGIRLAPAAELLPLVATVVEQPRAGWPTKVGFVFSGGSLTPAQLAAIRLNPDEHDEVVTVSEAGLKQLADPHAHDLTLAVLDALRTGVPAYVAR</sequence>
<dbReference type="Proteomes" id="UP001500305">
    <property type="component" value="Unassembled WGS sequence"/>
</dbReference>
<feature type="domain" description="Nudix hydrolase" evidence="4">
    <location>
        <begin position="1"/>
        <end position="123"/>
    </location>
</feature>
<evidence type="ECO:0000256" key="1">
    <source>
        <dbReference type="ARBA" id="ARBA00005582"/>
    </source>
</evidence>
<dbReference type="SUPFAM" id="SSF55811">
    <property type="entry name" value="Nudix"/>
    <property type="match status" value="2"/>
</dbReference>
<dbReference type="InterPro" id="IPR015797">
    <property type="entry name" value="NUDIX_hydrolase-like_dom_sf"/>
</dbReference>
<comment type="similarity">
    <text evidence="1 3">Belongs to the Nudix hydrolase family.</text>
</comment>
<evidence type="ECO:0000313" key="5">
    <source>
        <dbReference type="EMBL" id="GAA2255597.1"/>
    </source>
</evidence>
<dbReference type="PANTHER" id="PTHR43736">
    <property type="entry name" value="ADP-RIBOSE PYROPHOSPHATASE"/>
    <property type="match status" value="1"/>
</dbReference>
<dbReference type="InterPro" id="IPR020084">
    <property type="entry name" value="NUDIX_hydrolase_CS"/>
</dbReference>
<gene>
    <name evidence="5" type="ORF">GCM10010430_44260</name>
</gene>
<dbReference type="PROSITE" id="PS51462">
    <property type="entry name" value="NUDIX"/>
    <property type="match status" value="2"/>
</dbReference>
<dbReference type="PRINTS" id="PR00502">
    <property type="entry name" value="NUDIXFAMILY"/>
</dbReference>
<evidence type="ECO:0000259" key="4">
    <source>
        <dbReference type="PROSITE" id="PS51462"/>
    </source>
</evidence>